<organism evidence="2 3">
    <name type="scientific">Collybia nuda</name>
    <dbReference type="NCBI Taxonomy" id="64659"/>
    <lineage>
        <taxon>Eukaryota</taxon>
        <taxon>Fungi</taxon>
        <taxon>Dikarya</taxon>
        <taxon>Basidiomycota</taxon>
        <taxon>Agaricomycotina</taxon>
        <taxon>Agaricomycetes</taxon>
        <taxon>Agaricomycetidae</taxon>
        <taxon>Agaricales</taxon>
        <taxon>Tricholomatineae</taxon>
        <taxon>Clitocybaceae</taxon>
        <taxon>Collybia</taxon>
    </lineage>
</organism>
<keyword evidence="3" id="KW-1185">Reference proteome</keyword>
<evidence type="ECO:0000313" key="3">
    <source>
        <dbReference type="Proteomes" id="UP000807353"/>
    </source>
</evidence>
<keyword evidence="1" id="KW-1133">Transmembrane helix</keyword>
<reference evidence="2" key="1">
    <citation type="submission" date="2020-11" db="EMBL/GenBank/DDBJ databases">
        <authorList>
            <consortium name="DOE Joint Genome Institute"/>
            <person name="Ahrendt S."/>
            <person name="Riley R."/>
            <person name="Andreopoulos W."/>
            <person name="Labutti K."/>
            <person name="Pangilinan J."/>
            <person name="Ruiz-Duenas F.J."/>
            <person name="Barrasa J.M."/>
            <person name="Sanchez-Garcia M."/>
            <person name="Camarero S."/>
            <person name="Miyauchi S."/>
            <person name="Serrano A."/>
            <person name="Linde D."/>
            <person name="Babiker R."/>
            <person name="Drula E."/>
            <person name="Ayuso-Fernandez I."/>
            <person name="Pacheco R."/>
            <person name="Padilla G."/>
            <person name="Ferreira P."/>
            <person name="Barriuso J."/>
            <person name="Kellner H."/>
            <person name="Castanera R."/>
            <person name="Alfaro M."/>
            <person name="Ramirez L."/>
            <person name="Pisabarro A.G."/>
            <person name="Kuo A."/>
            <person name="Tritt A."/>
            <person name="Lipzen A."/>
            <person name="He G."/>
            <person name="Yan M."/>
            <person name="Ng V."/>
            <person name="Cullen D."/>
            <person name="Martin F."/>
            <person name="Rosso M.-N."/>
            <person name="Henrissat B."/>
            <person name="Hibbett D."/>
            <person name="Martinez A.T."/>
            <person name="Grigoriev I.V."/>
        </authorList>
    </citation>
    <scope>NUCLEOTIDE SEQUENCE</scope>
    <source>
        <strain evidence="2">CBS 247.69</strain>
    </source>
</reference>
<keyword evidence="1" id="KW-0812">Transmembrane</keyword>
<comment type="caution">
    <text evidence="2">The sequence shown here is derived from an EMBL/GenBank/DDBJ whole genome shotgun (WGS) entry which is preliminary data.</text>
</comment>
<keyword evidence="1" id="KW-0472">Membrane</keyword>
<evidence type="ECO:0000256" key="1">
    <source>
        <dbReference type="SAM" id="Phobius"/>
    </source>
</evidence>
<evidence type="ECO:0000313" key="2">
    <source>
        <dbReference type="EMBL" id="KAF9465511.1"/>
    </source>
</evidence>
<proteinExistence type="predicted"/>
<sequence length="132" mass="15180">MWVLTPLSLLRLFSLASFFSVALTLPLVADVDVIFMLLGMCIYVHARSLRLRPRRKWTLTLPFLSFSTSSFPTLATHTHTPYTKIPKYIQSRSHPHLISKRSDEILRRRASLMIMIQASRAFPASPILTHYP</sequence>
<dbReference type="Proteomes" id="UP000807353">
    <property type="component" value="Unassembled WGS sequence"/>
</dbReference>
<protein>
    <submittedName>
        <fullName evidence="2">Uncharacterized protein</fullName>
    </submittedName>
</protein>
<gene>
    <name evidence="2" type="ORF">BDZ94DRAFT_1253989</name>
</gene>
<accession>A0A9P5YCT4</accession>
<dbReference type="AlphaFoldDB" id="A0A9P5YCT4"/>
<name>A0A9P5YCT4_9AGAR</name>
<feature type="transmembrane region" description="Helical" evidence="1">
    <location>
        <begin position="28"/>
        <end position="46"/>
    </location>
</feature>
<dbReference type="EMBL" id="MU150247">
    <property type="protein sequence ID" value="KAF9465511.1"/>
    <property type="molecule type" value="Genomic_DNA"/>
</dbReference>